<dbReference type="InterPro" id="IPR001680">
    <property type="entry name" value="WD40_rpt"/>
</dbReference>
<dbReference type="InterPro" id="IPR036322">
    <property type="entry name" value="WD40_repeat_dom_sf"/>
</dbReference>
<keyword evidence="2" id="KW-0677">Repeat</keyword>
<feature type="compositionally biased region" description="Low complexity" evidence="4">
    <location>
        <begin position="33"/>
        <end position="47"/>
    </location>
</feature>
<evidence type="ECO:0000256" key="3">
    <source>
        <dbReference type="ARBA" id="ARBA00025740"/>
    </source>
</evidence>
<dbReference type="AlphaFoldDB" id="A0AAV0BKU5"/>
<organism evidence="5 6">
    <name type="scientific">Phakopsora pachyrhizi</name>
    <name type="common">Asian soybean rust disease fungus</name>
    <dbReference type="NCBI Taxonomy" id="170000"/>
    <lineage>
        <taxon>Eukaryota</taxon>
        <taxon>Fungi</taxon>
        <taxon>Dikarya</taxon>
        <taxon>Basidiomycota</taxon>
        <taxon>Pucciniomycotina</taxon>
        <taxon>Pucciniomycetes</taxon>
        <taxon>Pucciniales</taxon>
        <taxon>Phakopsoraceae</taxon>
        <taxon>Phakopsora</taxon>
    </lineage>
</organism>
<dbReference type="Gene3D" id="2.130.10.10">
    <property type="entry name" value="YVTN repeat-like/Quinoprotein amine dehydrogenase"/>
    <property type="match status" value="1"/>
</dbReference>
<evidence type="ECO:0000313" key="5">
    <source>
        <dbReference type="EMBL" id="CAH7686179.1"/>
    </source>
</evidence>
<evidence type="ECO:0000256" key="2">
    <source>
        <dbReference type="ARBA" id="ARBA00022737"/>
    </source>
</evidence>
<dbReference type="InterPro" id="IPR015943">
    <property type="entry name" value="WD40/YVTN_repeat-like_dom_sf"/>
</dbReference>
<feature type="compositionally biased region" description="Low complexity" evidence="4">
    <location>
        <begin position="439"/>
        <end position="448"/>
    </location>
</feature>
<comment type="caution">
    <text evidence="5">The sequence shown here is derived from an EMBL/GenBank/DDBJ whole genome shotgun (WGS) entry which is preliminary data.</text>
</comment>
<feature type="region of interest" description="Disordered" evidence="4">
    <location>
        <begin position="439"/>
        <end position="460"/>
    </location>
</feature>
<reference evidence="5" key="1">
    <citation type="submission" date="2022-06" db="EMBL/GenBank/DDBJ databases">
        <authorList>
            <consortium name="SYNGENTA / RWTH Aachen University"/>
        </authorList>
    </citation>
    <scope>NUCLEOTIDE SEQUENCE</scope>
</reference>
<keyword evidence="1" id="KW-0853">WD repeat</keyword>
<accession>A0AAV0BKU5</accession>
<feature type="compositionally biased region" description="Polar residues" evidence="4">
    <location>
        <begin position="449"/>
        <end position="460"/>
    </location>
</feature>
<dbReference type="EMBL" id="CALTRL010005775">
    <property type="protein sequence ID" value="CAH7686179.1"/>
    <property type="molecule type" value="Genomic_DNA"/>
</dbReference>
<feature type="compositionally biased region" description="Low complexity" evidence="4">
    <location>
        <begin position="97"/>
        <end position="117"/>
    </location>
</feature>
<dbReference type="SMART" id="SM00320">
    <property type="entry name" value="WD40"/>
    <property type="match status" value="1"/>
</dbReference>
<dbReference type="InterPro" id="IPR048720">
    <property type="entry name" value="PROPPIN"/>
</dbReference>
<comment type="similarity">
    <text evidence="3">Belongs to the WD repeat PROPPIN family.</text>
</comment>
<feature type="region of interest" description="Disordered" evidence="4">
    <location>
        <begin position="85"/>
        <end position="130"/>
    </location>
</feature>
<dbReference type="SUPFAM" id="SSF50978">
    <property type="entry name" value="WD40 repeat-like"/>
    <property type="match status" value="1"/>
</dbReference>
<proteinExistence type="inferred from homology"/>
<keyword evidence="6" id="KW-1185">Reference proteome</keyword>
<sequence>MNLPTYSLSDSPVSSIINLSIGIIGPAQSSILSNNNQQQQSSSSSSSRDLFERKLDHPTASSIKPLGTSPSTCYRLQSDRWQDVENRRPLPNPPGQTSTASAIASSSTSTPAATTSTGRTDPISPRRKPKTRTGWDEIFCSANLEGWAVYGTYPLRMIDKQFIPNGSLKIAVSLHRSNIMFLVGGPPSPLYSPNKVIIYDSSVCKPIYSIEFSSSVLGLTARSDKLIVVLINRVIIQEQASWETCDNQRGLVCLASDYGSSLLIFPGRQLGQVQVVHLSPLKETHSKRHDHDYQNSTTRTQSNYRSTSILIAHTTSLASMAITPSGNLIATASVTGTLIRIWDSKTSSLIKELRRGAICASSDKGTIHMWNLNQKSISNKKNSKDSSRPVSLALIKPYLPKYFQSTWSDAFFRLPPPAPPSGRSISNLLSSLPIHPVSGVSSGSSSSSQPNESLKSFSNQSKLAEGISSKSPTTEDDVSLVNWILTDDYEAQIVVITRSGNWYRLRIPTGPTDDDCGNFVTTHENYQQQQQVASCSNSNSNMLGIIRQDKKSLELECVEFLRFGEDEDWSEDE</sequence>
<feature type="region of interest" description="Disordered" evidence="4">
    <location>
        <begin position="33"/>
        <end position="52"/>
    </location>
</feature>
<name>A0AAV0BKU5_PHAPC</name>
<dbReference type="GO" id="GO:0005737">
    <property type="term" value="C:cytoplasm"/>
    <property type="evidence" value="ECO:0007669"/>
    <property type="project" value="UniProtKB-ARBA"/>
</dbReference>
<evidence type="ECO:0000256" key="1">
    <source>
        <dbReference type="ARBA" id="ARBA00022574"/>
    </source>
</evidence>
<dbReference type="Proteomes" id="UP001153365">
    <property type="component" value="Unassembled WGS sequence"/>
</dbReference>
<gene>
    <name evidence="5" type="ORF">PPACK8108_LOCUS20795</name>
</gene>
<evidence type="ECO:0000313" key="6">
    <source>
        <dbReference type="Proteomes" id="UP001153365"/>
    </source>
</evidence>
<evidence type="ECO:0008006" key="7">
    <source>
        <dbReference type="Google" id="ProtNLM"/>
    </source>
</evidence>
<protein>
    <recommendedName>
        <fullName evidence="7">WD40 repeat-like protein</fullName>
    </recommendedName>
</protein>
<evidence type="ECO:0000256" key="4">
    <source>
        <dbReference type="SAM" id="MobiDB-lite"/>
    </source>
</evidence>
<dbReference type="PANTHER" id="PTHR11227">
    <property type="entry name" value="WD-REPEAT PROTEIN INTERACTING WITH PHOSPHOINOSIDES WIPI -RELATED"/>
    <property type="match status" value="1"/>
</dbReference>